<name>A0A150GED6_GONPE</name>
<dbReference type="InterPro" id="IPR013150">
    <property type="entry name" value="TFIIB_cyclin"/>
</dbReference>
<evidence type="ECO:0000256" key="6">
    <source>
        <dbReference type="ARBA" id="ARBA00023015"/>
    </source>
</evidence>
<sequence>MVWCATCAAEVEVEVDDANGFSCCVQCGRVVEDTAFSSDVMFSKGADGEGELVGKMVGASGEARGIGRFSGGRMWANGGDSHEAAVTRGRYEIMALVEALRISPSSEATEAAHRLYKLALQRGFTRGRRANQVAAVCLYIFCRLEKRPYMLIDFSDQLSVNIFTLGGVFLQMLRLLRLDENATFTKPIDPSLYMNRFVDRLRLPTQELKTKITNTAMRLVQSMKRDWMLVGRRPSGICGAALFLASHIHGVEKTKKDVISIVHIGWSTVERRVMELAETRDAELTLGQLGERDKAIEAEQEQIVLNYERAAAENPPPPLPAPAAATAPIEGAAGEGADGAAGGSGDGAGADTVVAVDPNAEGQRCEHVRAGALLLAHGLCRGCLEEYLKITMSGPQGGAYDPPAYLRNLRRELKQAVRAKLSADEQGLLREDEELLALEGPPGTSGADDAAMGVHERRHMENERALEEEEEEEDGAGPSGSGARRAGSGRVAPEEEADFDEALRRSELQSLTKAVGGAVAAAVAEPPRRRSPTAAPPGGRGNRGAAAAAGTGAYGSASDWEAGPAAGRAAAASRAGARVDIEEEEEEEEEEGEEDHEGEGGRAKRSRTAGDAEAGDAAAAGGERPVAAATAAAAGDDDNLSDVDDDAIAGYLASTEEASVREMLWTEMNKDWIEKQEAKKAAEAAAEGAPSGRTKRKYTRKPKLPAAEDAAGATRNLLESKKLSNKINYGALENLFGGGASGSGAGPSTSDMGGAGGYGAYGDAGAGVTPLALGGGPAAGDDDGGEPAPAVAAAMAKRAEARKRDAAAESARYAASLEEETRRRSGGLGGGFLGSLTFVRSGEASVPGARARPAGLSLRGRGR</sequence>
<feature type="region of interest" description="Disordered" evidence="11">
    <location>
        <begin position="843"/>
        <end position="863"/>
    </location>
</feature>
<dbReference type="Pfam" id="PF07741">
    <property type="entry name" value="BRF1"/>
    <property type="match status" value="1"/>
</dbReference>
<dbReference type="FunFam" id="1.10.472.10:FF:000002">
    <property type="entry name" value="Transcription factor IIIB 90 kDa subunit"/>
    <property type="match status" value="1"/>
</dbReference>
<evidence type="ECO:0000256" key="10">
    <source>
        <dbReference type="ARBA" id="ARBA00031009"/>
    </source>
</evidence>
<evidence type="ECO:0000256" key="11">
    <source>
        <dbReference type="SAM" id="MobiDB-lite"/>
    </source>
</evidence>
<evidence type="ECO:0000313" key="14">
    <source>
        <dbReference type="Proteomes" id="UP000075714"/>
    </source>
</evidence>
<feature type="compositionally biased region" description="Acidic residues" evidence="11">
    <location>
        <begin position="466"/>
        <end position="475"/>
    </location>
</feature>
<keyword evidence="5" id="KW-0862">Zinc</keyword>
<dbReference type="Gene3D" id="1.10.472.10">
    <property type="entry name" value="Cyclin-like"/>
    <property type="match status" value="2"/>
</dbReference>
<evidence type="ECO:0000256" key="2">
    <source>
        <dbReference type="ARBA" id="ARBA00010857"/>
    </source>
</evidence>
<dbReference type="GO" id="GO:0017025">
    <property type="term" value="F:TBP-class protein binding"/>
    <property type="evidence" value="ECO:0007669"/>
    <property type="project" value="InterPro"/>
</dbReference>
<feature type="domain" description="Cyclin-like" evidence="12">
    <location>
        <begin position="91"/>
        <end position="174"/>
    </location>
</feature>
<feature type="compositionally biased region" description="Basic and acidic residues" evidence="11">
    <location>
        <begin position="456"/>
        <end position="465"/>
    </location>
</feature>
<organism evidence="13 14">
    <name type="scientific">Gonium pectorale</name>
    <name type="common">Green alga</name>
    <dbReference type="NCBI Taxonomy" id="33097"/>
    <lineage>
        <taxon>Eukaryota</taxon>
        <taxon>Viridiplantae</taxon>
        <taxon>Chlorophyta</taxon>
        <taxon>core chlorophytes</taxon>
        <taxon>Chlorophyceae</taxon>
        <taxon>CS clade</taxon>
        <taxon>Chlamydomonadales</taxon>
        <taxon>Volvocaceae</taxon>
        <taxon>Gonium</taxon>
    </lineage>
</organism>
<dbReference type="InterPro" id="IPR000812">
    <property type="entry name" value="TFIIB"/>
</dbReference>
<dbReference type="GO" id="GO:0008270">
    <property type="term" value="F:zinc ion binding"/>
    <property type="evidence" value="ECO:0007669"/>
    <property type="project" value="UniProtKB-KW"/>
</dbReference>
<comment type="similarity">
    <text evidence="2">Belongs to the TFIIB family.</text>
</comment>
<evidence type="ECO:0000256" key="9">
    <source>
        <dbReference type="ARBA" id="ARBA00023242"/>
    </source>
</evidence>
<feature type="region of interest" description="Disordered" evidence="11">
    <location>
        <begin position="677"/>
        <end position="716"/>
    </location>
</feature>
<feature type="compositionally biased region" description="Basic and acidic residues" evidence="11">
    <location>
        <begin position="797"/>
        <end position="807"/>
    </location>
</feature>
<dbReference type="STRING" id="33097.A0A150GED6"/>
<feature type="domain" description="Cyclin-like" evidence="12">
    <location>
        <begin position="192"/>
        <end position="278"/>
    </location>
</feature>
<keyword evidence="4" id="KW-0863">Zinc-finger</keyword>
<keyword evidence="3" id="KW-0479">Metal-binding</keyword>
<dbReference type="GO" id="GO:0070897">
    <property type="term" value="P:transcription preinitiation complex assembly"/>
    <property type="evidence" value="ECO:0007669"/>
    <property type="project" value="InterPro"/>
</dbReference>
<dbReference type="SMART" id="SM00385">
    <property type="entry name" value="CYCLIN"/>
    <property type="match status" value="2"/>
</dbReference>
<dbReference type="InterPro" id="IPR011665">
    <property type="entry name" value="BRF1_TBP-bd_dom"/>
</dbReference>
<protein>
    <recommendedName>
        <fullName evidence="10">B-related factor 1</fullName>
    </recommendedName>
</protein>
<keyword evidence="8" id="KW-0804">Transcription</keyword>
<evidence type="ECO:0000256" key="8">
    <source>
        <dbReference type="ARBA" id="ARBA00023163"/>
    </source>
</evidence>
<dbReference type="SUPFAM" id="SSF47954">
    <property type="entry name" value="Cyclin-like"/>
    <property type="match status" value="2"/>
</dbReference>
<dbReference type="InterPro" id="IPR013763">
    <property type="entry name" value="Cyclin-like_dom"/>
</dbReference>
<dbReference type="PANTHER" id="PTHR11618">
    <property type="entry name" value="TRANSCRIPTION INITIATION FACTOR IIB-RELATED"/>
    <property type="match status" value="1"/>
</dbReference>
<comment type="subcellular location">
    <subcellularLocation>
        <location evidence="1">Nucleus</location>
    </subcellularLocation>
</comment>
<feature type="compositionally biased region" description="Acidic residues" evidence="11">
    <location>
        <begin position="581"/>
        <end position="597"/>
    </location>
</feature>
<evidence type="ECO:0000313" key="13">
    <source>
        <dbReference type="EMBL" id="KXZ48221.1"/>
    </source>
</evidence>
<evidence type="ECO:0000256" key="5">
    <source>
        <dbReference type="ARBA" id="ARBA00022833"/>
    </source>
</evidence>
<dbReference type="AlphaFoldDB" id="A0A150GED6"/>
<dbReference type="CDD" id="cd20554">
    <property type="entry name" value="CYCLIN_TFIIIB90_rpt2"/>
    <property type="match status" value="1"/>
</dbReference>
<feature type="region of interest" description="Disordered" evidence="11">
    <location>
        <begin position="456"/>
        <end position="644"/>
    </location>
</feature>
<dbReference type="PANTHER" id="PTHR11618:SF4">
    <property type="entry name" value="TRANSCRIPTION FACTOR IIIB 90 KDA SUBUNIT"/>
    <property type="match status" value="1"/>
</dbReference>
<dbReference type="GO" id="GO:0000126">
    <property type="term" value="C:transcription factor TFIIIB complex"/>
    <property type="evidence" value="ECO:0007669"/>
    <property type="project" value="TreeGrafter"/>
</dbReference>
<feature type="compositionally biased region" description="Acidic residues" evidence="11">
    <location>
        <begin position="635"/>
        <end position="644"/>
    </location>
</feature>
<dbReference type="GO" id="GO:0097550">
    <property type="term" value="C:transcription preinitiation complex"/>
    <property type="evidence" value="ECO:0007669"/>
    <property type="project" value="TreeGrafter"/>
</dbReference>
<dbReference type="Gene3D" id="1.20.5.650">
    <property type="entry name" value="Single helix bin"/>
    <property type="match status" value="1"/>
</dbReference>
<keyword evidence="14" id="KW-1185">Reference proteome</keyword>
<dbReference type="GO" id="GO:0001006">
    <property type="term" value="F:RNA polymerase III type 3 promoter sequence-specific DNA binding"/>
    <property type="evidence" value="ECO:0007669"/>
    <property type="project" value="TreeGrafter"/>
</dbReference>
<comment type="caution">
    <text evidence="13">The sequence shown here is derived from an EMBL/GenBank/DDBJ whole genome shotgun (WGS) entry which is preliminary data.</text>
</comment>
<evidence type="ECO:0000256" key="4">
    <source>
        <dbReference type="ARBA" id="ARBA00022771"/>
    </source>
</evidence>
<keyword evidence="6" id="KW-0805">Transcription regulation</keyword>
<reference evidence="14" key="1">
    <citation type="journal article" date="2016" name="Nat. Commun.">
        <title>The Gonium pectorale genome demonstrates co-option of cell cycle regulation during the evolution of multicellularity.</title>
        <authorList>
            <person name="Hanschen E.R."/>
            <person name="Marriage T.N."/>
            <person name="Ferris P.J."/>
            <person name="Hamaji T."/>
            <person name="Toyoda A."/>
            <person name="Fujiyama A."/>
            <person name="Neme R."/>
            <person name="Noguchi H."/>
            <person name="Minakuchi Y."/>
            <person name="Suzuki M."/>
            <person name="Kawai-Toyooka H."/>
            <person name="Smith D.R."/>
            <person name="Sparks H."/>
            <person name="Anderson J."/>
            <person name="Bakaric R."/>
            <person name="Luria V."/>
            <person name="Karger A."/>
            <person name="Kirschner M.W."/>
            <person name="Durand P.M."/>
            <person name="Michod R.E."/>
            <person name="Nozaki H."/>
            <person name="Olson B.J."/>
        </authorList>
    </citation>
    <scope>NUCLEOTIDE SEQUENCE [LARGE SCALE GENOMIC DNA]</scope>
    <source>
        <strain evidence="14">NIES-2863</strain>
    </source>
</reference>
<dbReference type="InterPro" id="IPR036915">
    <property type="entry name" value="Cyclin-like_sf"/>
</dbReference>
<proteinExistence type="inferred from homology"/>
<feature type="compositionally biased region" description="Low complexity" evidence="11">
    <location>
        <begin position="532"/>
        <end position="578"/>
    </location>
</feature>
<dbReference type="FunFam" id="1.10.472.10:FF:000007">
    <property type="entry name" value="Transcription factor IIIB 90 kDa subunit"/>
    <property type="match status" value="1"/>
</dbReference>
<evidence type="ECO:0000256" key="3">
    <source>
        <dbReference type="ARBA" id="ARBA00022723"/>
    </source>
</evidence>
<keyword evidence="7" id="KW-0010">Activator</keyword>
<evidence type="ECO:0000259" key="12">
    <source>
        <dbReference type="SMART" id="SM00385"/>
    </source>
</evidence>
<dbReference type="Pfam" id="PF00382">
    <property type="entry name" value="TFIIB"/>
    <property type="match status" value="2"/>
</dbReference>
<gene>
    <name evidence="13" type="ORF">GPECTOR_29g126</name>
</gene>
<feature type="compositionally biased region" description="Low complexity" evidence="11">
    <location>
        <begin position="514"/>
        <end position="525"/>
    </location>
</feature>
<accession>A0A150GED6</accession>
<dbReference type="OrthoDB" id="511529at2759"/>
<feature type="compositionally biased region" description="Low complexity" evidence="11">
    <location>
        <begin position="786"/>
        <end position="796"/>
    </location>
</feature>
<dbReference type="GO" id="GO:0005634">
    <property type="term" value="C:nucleus"/>
    <property type="evidence" value="ECO:0007669"/>
    <property type="project" value="UniProtKB-SubCell"/>
</dbReference>
<dbReference type="GO" id="GO:0000995">
    <property type="term" value="F:RNA polymerase III general transcription initiation factor activity"/>
    <property type="evidence" value="ECO:0007669"/>
    <property type="project" value="TreeGrafter"/>
</dbReference>
<feature type="compositionally biased region" description="Low complexity" evidence="11">
    <location>
        <begin position="609"/>
        <end position="634"/>
    </location>
</feature>
<keyword evidence="9" id="KW-0539">Nucleus</keyword>
<feature type="region of interest" description="Disordered" evidence="11">
    <location>
        <begin position="773"/>
        <end position="808"/>
    </location>
</feature>
<evidence type="ECO:0000256" key="1">
    <source>
        <dbReference type="ARBA" id="ARBA00004123"/>
    </source>
</evidence>
<feature type="compositionally biased region" description="Basic residues" evidence="11">
    <location>
        <begin position="693"/>
        <end position="703"/>
    </location>
</feature>
<evidence type="ECO:0000256" key="7">
    <source>
        <dbReference type="ARBA" id="ARBA00023159"/>
    </source>
</evidence>
<feature type="compositionally biased region" description="Low complexity" evidence="11">
    <location>
        <begin position="481"/>
        <end position="490"/>
    </location>
</feature>
<dbReference type="PRINTS" id="PR00685">
    <property type="entry name" value="TIFACTORIIB"/>
</dbReference>
<dbReference type="CDD" id="cd20553">
    <property type="entry name" value="CYCLIN_TFIIIB90_rpt1"/>
    <property type="match status" value="1"/>
</dbReference>
<dbReference type="EMBL" id="LSYV01000030">
    <property type="protein sequence ID" value="KXZ48221.1"/>
    <property type="molecule type" value="Genomic_DNA"/>
</dbReference>
<dbReference type="Proteomes" id="UP000075714">
    <property type="component" value="Unassembled WGS sequence"/>
</dbReference>